<dbReference type="InterPro" id="IPR056600">
    <property type="entry name" value="GBD_T9SS_assoc"/>
</dbReference>
<name>A0ABX1QVN3_9FLAO</name>
<dbReference type="InterPro" id="IPR013783">
    <property type="entry name" value="Ig-like_fold"/>
</dbReference>
<evidence type="ECO:0000259" key="2">
    <source>
        <dbReference type="SMART" id="SM00060"/>
    </source>
</evidence>
<dbReference type="InterPro" id="IPR014755">
    <property type="entry name" value="Cu-Rt/internalin_Ig-like"/>
</dbReference>
<dbReference type="Gene3D" id="2.60.40.10">
    <property type="entry name" value="Immunoglobulins"/>
    <property type="match status" value="1"/>
</dbReference>
<sequence>MKKNYYSKRKPNLWVSRWQRLLTTCLMVLFGQLLFAQTVQVGSGTATTTAGGATVPVTNYDFSYCQMIITEAQITAGNGGNAITGEISKLRFYTTAIGTTSVWATSWNVYLASTTKTEFASTTDWEPFANLLQVYTGAVTPVANNWWEITFSTPFNYTGGNLIVAIDENSLGWSGGPTFRTFTSGTNTALYFRADGAINNPDPVTPPIGTGRTGTLPQMQLYFTEACMSPSGITATPAVYSANISWSSVANATEYEWIVVANDAGTGATPIATGVITGTSDVVSGLTASTPYDLYVKTNCGVDGLSTWSNKIDFTTNVACPAPTAGIVSTLLPDSATILWTSAGTTFDINWDTGTFTAGAGTNTETGVSGTTFTFPNNLTQNTTYRWFVRLDCNATSEGVSTWAGPYTFTTPGFTSVPYNESFSTTTLPTGWLNTGYTFAAANASIGSPAATKFADGATNIIRRNPFGSSVTGNFSLISVGTVAVGQVLTFDYKLINYADANPPAVGSGRFKVEVSTDYGNTYAQIDEVVNDNVAGWRTKTYPLDAYAGQFVRVKITDTWTSGDYFIGFDNFFIGTPPTCPNQTGLVVGNITASGADTSWDNMSATGATGYEYAITTSATPPTTGTATLNTFYGASGLDAQTVYYLHVRSSCDDDTYGNWATITFTTIPVNDTCATATALTVGPNFAANPVTSSLLGATTTAGVTPSCQASFGRDVWFTVTVPASGKVTIETQVAPTNSLSDTVIAVYPSCGGAQIICDDDGGPAGANNLMSIANVSGRTPGETLYVAVWKYEPAAATPTSNAFLVSAYDCSSFVAAPTGDATQTFCSASNPTVANLVATGTALKWYDAATAGTLLTSTTPLVSGNVYYASQTVTCEGSARLAVTVTIDAADVPTFDAIPAVCSGSTFVLLTTSLENITGTWSPAINNTATTTYTFTPDAGQCATTATLTVTVNQPPVEPILECYETATFNSTTCQWEVTGDQPVQPPVVNCWDEFVFNSTTCAWENIGTQPVQPEIACYETASFNTTICVWEVTGTQPVQPEIACYETATFNSTSCQWDVTGTPTTPTFNAIPAVCSGSTFVLPLTSLEGIPGTWLPAINNTATTEYTFTPDAGQCATTATLTVTVNSLPATPSGNANQTYCTTSGDTLASLDVTGTDLVWYDAPNAGNVLPSSTVVTSTTYYVASNNGTCESPRLAISTTEDCPSIDFVNLQWPGSATITEGGNITVYGRIYVGGLTDTTSGQAAGIQAWVGYSATNSNPNTWTDWVSATFNVEAGNDDEYQAQIGSTLTPGTYYYATRFSLNGGDFAYGGINATNPTSGGNFWDGTGFISGVLTVEPELSNNEFSFANLKLYPNPTKNILYISHTQEISNVEIYNLIGQKVTSMLLNANEGQINMSNLASGAYFVKVTSNNASKTVKVIKE</sequence>
<gene>
    <name evidence="3" type="ORF">G6042_13840</name>
</gene>
<organism evidence="3 4">
    <name type="scientific">Flavobacterium solisilvae</name>
    <dbReference type="NCBI Taxonomy" id="1852019"/>
    <lineage>
        <taxon>Bacteria</taxon>
        <taxon>Pseudomonadati</taxon>
        <taxon>Bacteroidota</taxon>
        <taxon>Flavobacteriia</taxon>
        <taxon>Flavobacteriales</taxon>
        <taxon>Flavobacteriaceae</taxon>
        <taxon>Flavobacterium</taxon>
    </lineage>
</organism>
<dbReference type="RefSeq" id="WP_169525031.1">
    <property type="nucleotide sequence ID" value="NZ_JAAMPT010000209.1"/>
</dbReference>
<dbReference type="SMART" id="SM00060">
    <property type="entry name" value="FN3"/>
    <property type="match status" value="3"/>
</dbReference>
<comment type="caution">
    <text evidence="3">The sequence shown here is derived from an EMBL/GenBank/DDBJ whole genome shotgun (WGS) entry which is preliminary data.</text>
</comment>
<dbReference type="Pfam" id="PF23759">
    <property type="entry name" value="GBD_T9SS_assoc"/>
    <property type="match status" value="1"/>
</dbReference>
<keyword evidence="1" id="KW-0732">Signal</keyword>
<dbReference type="Gene3D" id="2.60.40.1220">
    <property type="match status" value="2"/>
</dbReference>
<dbReference type="InterPro" id="IPR036116">
    <property type="entry name" value="FN3_sf"/>
</dbReference>
<dbReference type="Proteomes" id="UP000767947">
    <property type="component" value="Unassembled WGS sequence"/>
</dbReference>
<evidence type="ECO:0000256" key="1">
    <source>
        <dbReference type="ARBA" id="ARBA00022729"/>
    </source>
</evidence>
<evidence type="ECO:0000313" key="4">
    <source>
        <dbReference type="Proteomes" id="UP000767947"/>
    </source>
</evidence>
<feature type="domain" description="Fibronectin type-III" evidence="2">
    <location>
        <begin position="321"/>
        <end position="399"/>
    </location>
</feature>
<dbReference type="Pfam" id="PF18962">
    <property type="entry name" value="Por_Secre_tail"/>
    <property type="match status" value="1"/>
</dbReference>
<dbReference type="InterPro" id="IPR026444">
    <property type="entry name" value="Secre_tail"/>
</dbReference>
<accession>A0ABX1QVN3</accession>
<dbReference type="Gene3D" id="2.60.120.380">
    <property type="match status" value="1"/>
</dbReference>
<keyword evidence="4" id="KW-1185">Reference proteome</keyword>
<reference evidence="3 4" key="1">
    <citation type="submission" date="2020-02" db="EMBL/GenBank/DDBJ databases">
        <title>Flavobacterium sp. genome.</title>
        <authorList>
            <person name="Jung H.S."/>
            <person name="Baek J.H."/>
            <person name="Jeon C.O."/>
        </authorList>
    </citation>
    <scope>NUCLEOTIDE SEQUENCE [LARGE SCALE GENOMIC DNA]</scope>
    <source>
        <strain evidence="3 4">SE-s27</strain>
    </source>
</reference>
<protein>
    <submittedName>
        <fullName evidence="3">T9SS type A sorting domain-containing protein</fullName>
    </submittedName>
</protein>
<dbReference type="EMBL" id="JAAMPT010000209">
    <property type="protein sequence ID" value="NMH26344.1"/>
    <property type="molecule type" value="Genomic_DNA"/>
</dbReference>
<dbReference type="SUPFAM" id="SSF49265">
    <property type="entry name" value="Fibronectin type III"/>
    <property type="match status" value="1"/>
</dbReference>
<dbReference type="NCBIfam" id="TIGR04183">
    <property type="entry name" value="Por_Secre_tail"/>
    <property type="match status" value="1"/>
</dbReference>
<feature type="domain" description="Fibronectin type-III" evidence="2">
    <location>
        <begin position="227"/>
        <end position="306"/>
    </location>
</feature>
<proteinExistence type="predicted"/>
<dbReference type="InterPro" id="IPR003961">
    <property type="entry name" value="FN3_dom"/>
</dbReference>
<feature type="domain" description="Fibronectin type-III" evidence="2">
    <location>
        <begin position="577"/>
        <end position="658"/>
    </location>
</feature>
<evidence type="ECO:0000313" key="3">
    <source>
        <dbReference type="EMBL" id="NMH26344.1"/>
    </source>
</evidence>